<accession>A0A0F7LAL9</accession>
<organism evidence="2">
    <name type="scientific">uncultured marine virus</name>
    <dbReference type="NCBI Taxonomy" id="186617"/>
    <lineage>
        <taxon>Viruses</taxon>
        <taxon>environmental samples</taxon>
    </lineage>
</organism>
<feature type="region of interest" description="Disordered" evidence="1">
    <location>
        <begin position="79"/>
        <end position="102"/>
    </location>
</feature>
<evidence type="ECO:0000256" key="1">
    <source>
        <dbReference type="SAM" id="MobiDB-lite"/>
    </source>
</evidence>
<evidence type="ECO:0000313" key="2">
    <source>
        <dbReference type="EMBL" id="AKH48407.1"/>
    </source>
</evidence>
<sequence length="102" mass="11193">MALTSVSTIADALAQWKNSSSYRRNSSATEAESFREACDWLITLRPTRARHGAQTFEFSVAELQAQKASAEQWLAANATAGTTSASRRRNVLHSKFSPAFRG</sequence>
<proteinExistence type="predicted"/>
<reference evidence="2" key="1">
    <citation type="journal article" date="2015" name="Front. Microbiol.">
        <title>Combining genomic sequencing methods to explore viral diversity and reveal potential virus-host interactions.</title>
        <authorList>
            <person name="Chow C.E."/>
            <person name="Winget D.M."/>
            <person name="White R.A.III."/>
            <person name="Hallam S.J."/>
            <person name="Suttle C.A."/>
        </authorList>
    </citation>
    <scope>NUCLEOTIDE SEQUENCE</scope>
    <source>
        <strain evidence="2">Oxic1_8</strain>
    </source>
</reference>
<reference evidence="2" key="2">
    <citation type="submission" date="2015-03" db="EMBL/GenBank/DDBJ databases">
        <authorList>
            <person name="Chow C.-E.T."/>
            <person name="Winget D.M."/>
            <person name="White R.A.III."/>
            <person name="Hallam S.J."/>
            <person name="Suttle C.A."/>
        </authorList>
    </citation>
    <scope>NUCLEOTIDE SEQUENCE</scope>
    <source>
        <strain evidence="2">Oxic1_8</strain>
    </source>
</reference>
<name>A0A0F7LAL9_9VIRU</name>
<dbReference type="EMBL" id="KR029603">
    <property type="protein sequence ID" value="AKH48407.1"/>
    <property type="molecule type" value="Genomic_DNA"/>
</dbReference>
<protein>
    <submittedName>
        <fullName evidence="2">Uncharacterized protein</fullName>
    </submittedName>
</protein>